<protein>
    <submittedName>
        <fullName evidence="4">Uncharacterized protein</fullName>
    </submittedName>
</protein>
<dbReference type="Gene3D" id="3.40.50.720">
    <property type="entry name" value="NAD(P)-binding Rossmann-like Domain"/>
    <property type="match status" value="1"/>
</dbReference>
<evidence type="ECO:0000313" key="5">
    <source>
        <dbReference type="Proteomes" id="UP001357485"/>
    </source>
</evidence>
<dbReference type="InterPro" id="IPR020904">
    <property type="entry name" value="Sc_DH/Rdtase_CS"/>
</dbReference>
<dbReference type="SUPFAM" id="SSF51735">
    <property type="entry name" value="NAD(P)-binding Rossmann-fold domains"/>
    <property type="match status" value="1"/>
</dbReference>
<dbReference type="Proteomes" id="UP001357485">
    <property type="component" value="Unassembled WGS sequence"/>
</dbReference>
<dbReference type="EMBL" id="JAVRRA010008702">
    <property type="protein sequence ID" value="KAK5256077.1"/>
    <property type="molecule type" value="Genomic_DNA"/>
</dbReference>
<proteinExistence type="inferred from homology"/>
<dbReference type="InterPro" id="IPR036291">
    <property type="entry name" value="NAD(P)-bd_dom_sf"/>
</dbReference>
<evidence type="ECO:0000256" key="1">
    <source>
        <dbReference type="ARBA" id="ARBA00006484"/>
    </source>
</evidence>
<gene>
    <name evidence="4" type="ORF">LTR16_004065</name>
</gene>
<keyword evidence="2" id="KW-0521">NADP</keyword>
<evidence type="ECO:0000256" key="2">
    <source>
        <dbReference type="ARBA" id="ARBA00022857"/>
    </source>
</evidence>
<comment type="caution">
    <text evidence="4">The sequence shown here is derived from an EMBL/GenBank/DDBJ whole genome shotgun (WGS) entry which is preliminary data.</text>
</comment>
<keyword evidence="5" id="KW-1185">Reference proteome</keyword>
<evidence type="ECO:0000256" key="3">
    <source>
        <dbReference type="ARBA" id="ARBA00023002"/>
    </source>
</evidence>
<dbReference type="PANTHER" id="PTHR44229:SF4">
    <property type="entry name" value="15-HYDROXYPROSTAGLANDIN DEHYDROGENASE [NAD(+)]"/>
    <property type="match status" value="1"/>
</dbReference>
<dbReference type="InterPro" id="IPR002347">
    <property type="entry name" value="SDR_fam"/>
</dbReference>
<comment type="similarity">
    <text evidence="1">Belongs to the short-chain dehydrogenases/reductases (SDR) family.</text>
</comment>
<sequence>MSESGRNAYITGGASGIGRAVAQMLIDKGAKVFIADCDLKGAEAFAAELNKNGRVAFASQVDVMDWEQQLSAFKQAVDEFGRIDYVYPIAGIGERAWLPNDPKAKEFVKPDLTVLDADLTGVLWTVSLALQQFRRQEKSKHGFRGKIGCVASVCGFYCVPSLPIYTAAKHAVNGFVRSYGKYLPEEGITMNAVSPNVIRTNISTGAFYDSLDEQGLLTPMDGLIKAFESMLGSSDVSGEIFEVPPKGSYKIRAAPEYLDEPSERLCQLLERRSHHLHEPK</sequence>
<organism evidence="4 5">
    <name type="scientific">Cryomyces antarcticus</name>
    <dbReference type="NCBI Taxonomy" id="329879"/>
    <lineage>
        <taxon>Eukaryota</taxon>
        <taxon>Fungi</taxon>
        <taxon>Dikarya</taxon>
        <taxon>Ascomycota</taxon>
        <taxon>Pezizomycotina</taxon>
        <taxon>Dothideomycetes</taxon>
        <taxon>Dothideomycetes incertae sedis</taxon>
        <taxon>Cryomyces</taxon>
    </lineage>
</organism>
<dbReference type="Pfam" id="PF00106">
    <property type="entry name" value="adh_short"/>
    <property type="match status" value="1"/>
</dbReference>
<dbReference type="PANTHER" id="PTHR44229">
    <property type="entry name" value="15-HYDROXYPROSTAGLANDIN DEHYDROGENASE [NAD(+)]"/>
    <property type="match status" value="1"/>
</dbReference>
<keyword evidence="3" id="KW-0560">Oxidoreductase</keyword>
<reference evidence="4 5" key="1">
    <citation type="submission" date="2023-08" db="EMBL/GenBank/DDBJ databases">
        <title>Black Yeasts Isolated from many extreme environments.</title>
        <authorList>
            <person name="Coleine C."/>
            <person name="Stajich J.E."/>
            <person name="Selbmann L."/>
        </authorList>
    </citation>
    <scope>NUCLEOTIDE SEQUENCE [LARGE SCALE GENOMIC DNA]</scope>
    <source>
        <strain evidence="4 5">CCFEE 536</strain>
    </source>
</reference>
<evidence type="ECO:0000313" key="4">
    <source>
        <dbReference type="EMBL" id="KAK5256077.1"/>
    </source>
</evidence>
<dbReference type="PROSITE" id="PS00061">
    <property type="entry name" value="ADH_SHORT"/>
    <property type="match status" value="1"/>
</dbReference>
<dbReference type="PRINTS" id="PR00081">
    <property type="entry name" value="GDHRDH"/>
</dbReference>
<name>A0ABR0LXG2_9PEZI</name>
<accession>A0ABR0LXG2</accession>